<dbReference type="OMA" id="FTVYIPA"/>
<dbReference type="GeneTree" id="ENSGT00910000147719"/>
<dbReference type="Bgee" id="ENSCATG00000034848">
    <property type="expression patterns" value="Expressed in spleen and 12 other cell types or tissues"/>
</dbReference>
<reference evidence="1" key="2">
    <citation type="submission" date="2025-09" db="UniProtKB">
        <authorList>
            <consortium name="Ensembl"/>
        </authorList>
    </citation>
    <scope>IDENTIFICATION</scope>
</reference>
<reference evidence="1" key="1">
    <citation type="submission" date="2025-08" db="UniProtKB">
        <authorList>
            <consortium name="Ensembl"/>
        </authorList>
    </citation>
    <scope>IDENTIFICATION</scope>
</reference>
<evidence type="ECO:0000313" key="2">
    <source>
        <dbReference type="Proteomes" id="UP000233060"/>
    </source>
</evidence>
<protein>
    <submittedName>
        <fullName evidence="1">Uncharacterized protein</fullName>
    </submittedName>
</protein>
<dbReference type="Proteomes" id="UP000233060">
    <property type="component" value="Unassembled WGS sequence"/>
</dbReference>
<dbReference type="AlphaFoldDB" id="A0A2K5MB65"/>
<sequence length="71" mass="8470">MLKEKYFHMHYVNGQKKHSICRDTGISHNVFWSVFRFTVYIPALKTQGQALTKERYKYIEILASDITKMVE</sequence>
<dbReference type="Ensembl" id="ENSCATT00000046654.1">
    <property type="protein sequence ID" value="ENSCATP00000022445.1"/>
    <property type="gene ID" value="ENSCATG00000034848.1"/>
</dbReference>
<accession>A0A2K5MB65</accession>
<proteinExistence type="predicted"/>
<name>A0A2K5MB65_CERAT</name>
<evidence type="ECO:0000313" key="1">
    <source>
        <dbReference type="Ensembl" id="ENSCATP00000022445.1"/>
    </source>
</evidence>
<keyword evidence="2" id="KW-1185">Reference proteome</keyword>
<organism evidence="1 2">
    <name type="scientific">Cercocebus atys</name>
    <name type="common">Sooty mangabey</name>
    <name type="synonym">Cercocebus torquatus atys</name>
    <dbReference type="NCBI Taxonomy" id="9531"/>
    <lineage>
        <taxon>Eukaryota</taxon>
        <taxon>Metazoa</taxon>
        <taxon>Chordata</taxon>
        <taxon>Craniata</taxon>
        <taxon>Vertebrata</taxon>
        <taxon>Euteleostomi</taxon>
        <taxon>Mammalia</taxon>
        <taxon>Eutheria</taxon>
        <taxon>Euarchontoglires</taxon>
        <taxon>Primates</taxon>
        <taxon>Haplorrhini</taxon>
        <taxon>Catarrhini</taxon>
        <taxon>Cercopithecidae</taxon>
        <taxon>Cercopithecinae</taxon>
        <taxon>Cercocebus</taxon>
    </lineage>
</organism>